<feature type="domain" description="AB hydrolase-1" evidence="1">
    <location>
        <begin position="9"/>
        <end position="244"/>
    </location>
</feature>
<keyword evidence="2" id="KW-0378">Hydrolase</keyword>
<dbReference type="AlphaFoldDB" id="A0A328AD17"/>
<dbReference type="RefSeq" id="WP_111514998.1">
    <property type="nucleotide sequence ID" value="NZ_QFYR01000002.1"/>
</dbReference>
<dbReference type="OrthoDB" id="9814966at2"/>
<evidence type="ECO:0000313" key="2">
    <source>
        <dbReference type="EMBL" id="RAK52713.1"/>
    </source>
</evidence>
<dbReference type="EMBL" id="QFYR01000002">
    <property type="protein sequence ID" value="RAK52713.1"/>
    <property type="molecule type" value="Genomic_DNA"/>
</dbReference>
<accession>A0A328AD17</accession>
<evidence type="ECO:0000259" key="1">
    <source>
        <dbReference type="Pfam" id="PF12697"/>
    </source>
</evidence>
<dbReference type="InterPro" id="IPR029058">
    <property type="entry name" value="AB_hydrolase_fold"/>
</dbReference>
<reference evidence="3" key="1">
    <citation type="submission" date="2018-05" db="EMBL/GenBank/DDBJ databases">
        <authorList>
            <person name="Li X."/>
        </authorList>
    </citation>
    <scope>NUCLEOTIDE SEQUENCE [LARGE SCALE GENOMIC DNA]</scope>
    <source>
        <strain evidence="3">YIM 73061</strain>
    </source>
</reference>
<dbReference type="Pfam" id="PF12697">
    <property type="entry name" value="Abhydrolase_6"/>
    <property type="match status" value="1"/>
</dbReference>
<evidence type="ECO:0000313" key="3">
    <source>
        <dbReference type="Proteomes" id="UP000249725"/>
    </source>
</evidence>
<dbReference type="GO" id="GO:0016787">
    <property type="term" value="F:hydrolase activity"/>
    <property type="evidence" value="ECO:0007669"/>
    <property type="project" value="UniProtKB-KW"/>
</dbReference>
<keyword evidence="3" id="KW-1185">Reference proteome</keyword>
<sequence>MSSPSEKTVVLVHGAWVTTRSWDTFRRPFERAGYRVLTPTWPGLEGLSAAQVRRHLPVGFGSLSLGRIVDHLEAYIQALPQPPLLVGHSFGGLLVQKLLDRGCGAAGVAINPAPIAGIVPGPTTLAAVLPALARWRGWSRPYAHTRGSFGRQYANTAPHDLVSRFFNEAVIPTPGRILHQAATWLGTGIDPRRRTQPLLITGSEADRLVTPHLSRAAYAIQRRAPGLTDFSFYDGLSHLLIAEPGYERVARDVIGWLEALPTFAGRPLRASDACPGPGPAADRRVRV</sequence>
<protein>
    <submittedName>
        <fullName evidence="2">Alpha/beta hydrolase</fullName>
    </submittedName>
</protein>
<gene>
    <name evidence="2" type="ORF">DJ018_11005</name>
</gene>
<comment type="caution">
    <text evidence="2">The sequence shown here is derived from an EMBL/GenBank/DDBJ whole genome shotgun (WGS) entry which is preliminary data.</text>
</comment>
<dbReference type="SUPFAM" id="SSF53474">
    <property type="entry name" value="alpha/beta-Hydrolases"/>
    <property type="match status" value="1"/>
</dbReference>
<proteinExistence type="predicted"/>
<organism evidence="2 3">
    <name type="scientific">Phenylobacterium deserti</name>
    <dbReference type="NCBI Taxonomy" id="1914756"/>
    <lineage>
        <taxon>Bacteria</taxon>
        <taxon>Pseudomonadati</taxon>
        <taxon>Pseudomonadota</taxon>
        <taxon>Alphaproteobacteria</taxon>
        <taxon>Caulobacterales</taxon>
        <taxon>Caulobacteraceae</taxon>
        <taxon>Phenylobacterium</taxon>
    </lineage>
</organism>
<name>A0A328AD17_9CAUL</name>
<dbReference type="Gene3D" id="3.40.50.1820">
    <property type="entry name" value="alpha/beta hydrolase"/>
    <property type="match status" value="1"/>
</dbReference>
<dbReference type="Proteomes" id="UP000249725">
    <property type="component" value="Unassembled WGS sequence"/>
</dbReference>
<dbReference type="InterPro" id="IPR000073">
    <property type="entry name" value="AB_hydrolase_1"/>
</dbReference>